<evidence type="ECO:0000313" key="9">
    <source>
        <dbReference type="EMBL" id="MFC3142780.1"/>
    </source>
</evidence>
<evidence type="ECO:0000256" key="3">
    <source>
        <dbReference type="ARBA" id="ARBA00010033"/>
    </source>
</evidence>
<evidence type="ECO:0000256" key="8">
    <source>
        <dbReference type="SAM" id="SignalP"/>
    </source>
</evidence>
<gene>
    <name evidence="9" type="ORF">ACFOGP_08670</name>
</gene>
<comment type="subcellular location">
    <subcellularLocation>
        <location evidence="1">Periplasm</location>
    </subcellularLocation>
</comment>
<protein>
    <recommendedName>
        <fullName evidence="4">Alginate biosynthesis protein AlgF</fullName>
    </recommendedName>
</protein>
<evidence type="ECO:0000256" key="2">
    <source>
        <dbReference type="ARBA" id="ARBA00005182"/>
    </source>
</evidence>
<accession>A0ABV7GRL3</accession>
<dbReference type="RefSeq" id="WP_275633565.1">
    <property type="nucleotide sequence ID" value="NZ_JARGYD010000005.1"/>
</dbReference>
<evidence type="ECO:0000256" key="5">
    <source>
        <dbReference type="ARBA" id="ARBA00022729"/>
    </source>
</evidence>
<keyword evidence="7" id="KW-0016">Alginate biosynthesis</keyword>
<comment type="pathway">
    <text evidence="2">Glycan biosynthesis; alginate biosynthesis.</text>
</comment>
<reference evidence="10" key="1">
    <citation type="journal article" date="2019" name="Int. J. Syst. Evol. Microbiol.">
        <title>The Global Catalogue of Microorganisms (GCM) 10K type strain sequencing project: providing services to taxonomists for standard genome sequencing and annotation.</title>
        <authorList>
            <consortium name="The Broad Institute Genomics Platform"/>
            <consortium name="The Broad Institute Genome Sequencing Center for Infectious Disease"/>
            <person name="Wu L."/>
            <person name="Ma J."/>
        </authorList>
    </citation>
    <scope>NUCLEOTIDE SEQUENCE [LARGE SCALE GENOMIC DNA]</scope>
    <source>
        <strain evidence="10">KCTC 52366</strain>
    </source>
</reference>
<comment type="similarity">
    <text evidence="3">Belongs to the AlgF family.</text>
</comment>
<evidence type="ECO:0000313" key="10">
    <source>
        <dbReference type="Proteomes" id="UP001595632"/>
    </source>
</evidence>
<evidence type="ECO:0000256" key="7">
    <source>
        <dbReference type="ARBA" id="ARBA00022841"/>
    </source>
</evidence>
<dbReference type="Proteomes" id="UP001595632">
    <property type="component" value="Unassembled WGS sequence"/>
</dbReference>
<evidence type="ECO:0000256" key="1">
    <source>
        <dbReference type="ARBA" id="ARBA00004418"/>
    </source>
</evidence>
<sequence length="209" mass="21769">MKSRRFVLAGMLALSAATGPVIAQDDGLYQDVFDPNSSFIRVLAPDEAFATVDGTEVRNLDEGVSSYVNVMPGSVEVALPSATTSIEVAPSSYYTVVLSEAGEPEVLTDTMVNSPSKSDVSFYNLTGNDAVELYVPAAKAVAIGDVAPGLGKSVALKAPLTLDFELRADGETLASVAAVELKRKAGVSIVLTELDGAYTAIAVPNSYTQ</sequence>
<evidence type="ECO:0000256" key="6">
    <source>
        <dbReference type="ARBA" id="ARBA00022764"/>
    </source>
</evidence>
<feature type="signal peptide" evidence="8">
    <location>
        <begin position="1"/>
        <end position="23"/>
    </location>
</feature>
<keyword evidence="10" id="KW-1185">Reference proteome</keyword>
<comment type="caution">
    <text evidence="9">The sequence shown here is derived from an EMBL/GenBank/DDBJ whole genome shotgun (WGS) entry which is preliminary data.</text>
</comment>
<evidence type="ECO:0000256" key="4">
    <source>
        <dbReference type="ARBA" id="ARBA00013964"/>
    </source>
</evidence>
<organism evidence="9 10">
    <name type="scientific">Psychromarinibacter halotolerans</name>
    <dbReference type="NCBI Taxonomy" id="1775175"/>
    <lineage>
        <taxon>Bacteria</taxon>
        <taxon>Pseudomonadati</taxon>
        <taxon>Pseudomonadota</taxon>
        <taxon>Alphaproteobacteria</taxon>
        <taxon>Rhodobacterales</taxon>
        <taxon>Paracoccaceae</taxon>
        <taxon>Psychromarinibacter</taxon>
    </lineage>
</organism>
<feature type="chain" id="PRO_5046673249" description="Alginate biosynthesis protein AlgF" evidence="8">
    <location>
        <begin position="24"/>
        <end position="209"/>
    </location>
</feature>
<keyword evidence="5 8" id="KW-0732">Signal</keyword>
<dbReference type="EMBL" id="JBHRTB010000010">
    <property type="protein sequence ID" value="MFC3142780.1"/>
    <property type="molecule type" value="Genomic_DNA"/>
</dbReference>
<dbReference type="Pfam" id="PF11182">
    <property type="entry name" value="AlgF"/>
    <property type="match status" value="1"/>
</dbReference>
<dbReference type="InterPro" id="IPR035422">
    <property type="entry name" value="AlgF"/>
</dbReference>
<name>A0ABV7GRL3_9RHOB</name>
<proteinExistence type="inferred from homology"/>
<keyword evidence="6" id="KW-0574">Periplasm</keyword>